<feature type="compositionally biased region" description="Acidic residues" evidence="1">
    <location>
        <begin position="55"/>
        <end position="69"/>
    </location>
</feature>
<feature type="compositionally biased region" description="Acidic residues" evidence="1">
    <location>
        <begin position="1"/>
        <end position="16"/>
    </location>
</feature>
<protein>
    <recommendedName>
        <fullName evidence="4">Autophagy-related protein 2</fullName>
    </recommendedName>
</protein>
<feature type="compositionally biased region" description="Basic and acidic residues" evidence="1">
    <location>
        <begin position="17"/>
        <end position="31"/>
    </location>
</feature>
<name>A0ABU4AT82_9NOCA</name>
<keyword evidence="3" id="KW-1185">Reference proteome</keyword>
<reference evidence="2 3" key="1">
    <citation type="submission" date="2023-10" db="EMBL/GenBank/DDBJ databases">
        <title>Development of a sustainable strategy for remediation of hydrocarbon-contaminated territories based on the waste exchange concept.</title>
        <authorList>
            <person name="Krivoruchko A."/>
        </authorList>
    </citation>
    <scope>NUCLEOTIDE SEQUENCE [LARGE SCALE GENOMIC DNA]</scope>
    <source>
        <strain evidence="2 3">IEGM 1322</strain>
    </source>
</reference>
<evidence type="ECO:0000313" key="2">
    <source>
        <dbReference type="EMBL" id="MDV6229448.1"/>
    </source>
</evidence>
<comment type="caution">
    <text evidence="2">The sequence shown here is derived from an EMBL/GenBank/DDBJ whole genome shotgun (WGS) entry which is preliminary data.</text>
</comment>
<dbReference type="Proteomes" id="UP001185899">
    <property type="component" value="Unassembled WGS sequence"/>
</dbReference>
<proteinExistence type="predicted"/>
<feature type="region of interest" description="Disordered" evidence="1">
    <location>
        <begin position="1"/>
        <end position="94"/>
    </location>
</feature>
<evidence type="ECO:0000256" key="1">
    <source>
        <dbReference type="SAM" id="MobiDB-lite"/>
    </source>
</evidence>
<dbReference type="EMBL" id="JAWLKE010000001">
    <property type="protein sequence ID" value="MDV6229448.1"/>
    <property type="molecule type" value="Genomic_DNA"/>
</dbReference>
<accession>A0ABU4AT82</accession>
<evidence type="ECO:0008006" key="4">
    <source>
        <dbReference type="Google" id="ProtNLM"/>
    </source>
</evidence>
<gene>
    <name evidence="2" type="ORF">R3P95_02725</name>
</gene>
<dbReference type="RefSeq" id="WP_317547249.1">
    <property type="nucleotide sequence ID" value="NZ_JAWLKE010000001.1"/>
</dbReference>
<sequence length="94" mass="9752">MSDDAQSEPTVDDATLEEAKKSVEGLDDRYRPGARPTVALPGTNGTVAGTAFADMVDDNGEMVDADDRDSTDSGGSADTDHADTQEKVTSSNDA</sequence>
<evidence type="ECO:0000313" key="3">
    <source>
        <dbReference type="Proteomes" id="UP001185899"/>
    </source>
</evidence>
<organism evidence="2 3">
    <name type="scientific">Rhodococcus cercidiphylli</name>
    <dbReference type="NCBI Taxonomy" id="489916"/>
    <lineage>
        <taxon>Bacteria</taxon>
        <taxon>Bacillati</taxon>
        <taxon>Actinomycetota</taxon>
        <taxon>Actinomycetes</taxon>
        <taxon>Mycobacteriales</taxon>
        <taxon>Nocardiaceae</taxon>
        <taxon>Rhodococcus</taxon>
    </lineage>
</organism>